<evidence type="ECO:0000313" key="14">
    <source>
        <dbReference type="EMBL" id="APG60569.1"/>
    </source>
</evidence>
<dbReference type="InterPro" id="IPR008969">
    <property type="entry name" value="CarboxyPept-like_regulatory"/>
</dbReference>
<evidence type="ECO:0000256" key="8">
    <source>
        <dbReference type="ARBA" id="ARBA00023170"/>
    </source>
</evidence>
<evidence type="ECO:0000256" key="7">
    <source>
        <dbReference type="ARBA" id="ARBA00023136"/>
    </source>
</evidence>
<sequence>MKKYAIMKQFYSHFFKVAFLVLFPSIIFAQEVLEGKTINEATGEVVPFVNVIEKGTTNGTTSDFEGNFSITVQSLPTTLVFSYIGFETQEKRVTANSPMTINIVESAAALDEVVITGLATSIKRQNAANAVASISAEDISGRTPPPTLDGALYGKFAGATVSANSGAPGGGLSVKLRGATSIQGNTQPLYIIDGVYIDNSSIPAGLNTVSAASAGGSSSNQDNPSNRIADINPEDIANIEILKGASAAAIYGSRAAAGVVIITTKRGKAGETKFNFSQATGWTEVTKLLGLRDYNEERVRETFGDAAAQSFIEARGENRLIDYEEEIFGEKGLISITNFSMSGGGEKTRFYSGITHNDENGIVKNTGYKKTSLRLNLDHKPTDFLKLALSSSYIHSSANRGFFNNDNSGTTIGVTLTGTTPWLELFPNENGIYPDNPAGASNPLQTRDLVRNNETINRFIIGGTANIDLYKADKSNLELIMRGGLDFYGLKTRAIFPKELQFQKLSNGGLNGVSIQGDTQNKNYNLSAFLVHNYFTDNDLNFRTQAGITREYFDRNTQLISATTLVASETNVDQAANTGVDQTRLLQEDSGFFVQEEVNYQDKVIATLGVRGDKSSNNGDANELFYYPKASVALNLNEFGFWNDNSSWDQFKLRTAYGEAGNFPPFGALFTSYNTFSTGNLLGISLIGVRGDKDLKSERQKEFEVGTDLSFFQNRLNFSATYYVKTIDDLILQAALEPSTGFTSEFVNAGALRNNGVELSVDAVPVDTEELTWSVGANFFKNKSEITRLDVDPFNIGAFGATLGTFRIEEGESATQIVGIGPNPGPSGFQKYGDSEPDFQMGFNSQILYKNFDLSFVWQWKNGGENINLTALLTDLNGTSHDYDTIDLDPSGTLGNGPYRVSQLGSSAAVFVEDASYLRLRELGLYYRVPKDVLSGWFNESVDQIKLGFSGSNLINIFDYNSYDPEVSNFGANGIFTGVEVTPFPSSKRYLFHLAVNF</sequence>
<protein>
    <submittedName>
        <fullName evidence="14">SusC/RagA family TonB-linked outer membrane protein</fullName>
    </submittedName>
</protein>
<dbReference type="InterPro" id="IPR023996">
    <property type="entry name" value="TonB-dep_OMP_SusC/RagA"/>
</dbReference>
<dbReference type="SUPFAM" id="SSF49464">
    <property type="entry name" value="Carboxypeptidase regulatory domain-like"/>
    <property type="match status" value="1"/>
</dbReference>
<evidence type="ECO:0000256" key="1">
    <source>
        <dbReference type="ARBA" id="ARBA00004571"/>
    </source>
</evidence>
<dbReference type="Pfam" id="PF13715">
    <property type="entry name" value="CarbopepD_reg_2"/>
    <property type="match status" value="1"/>
</dbReference>
<evidence type="ECO:0000256" key="9">
    <source>
        <dbReference type="ARBA" id="ARBA00023237"/>
    </source>
</evidence>
<dbReference type="Proteomes" id="UP000182510">
    <property type="component" value="Chromosome"/>
</dbReference>
<evidence type="ECO:0000256" key="2">
    <source>
        <dbReference type="ARBA" id="ARBA00022448"/>
    </source>
</evidence>
<dbReference type="EMBL" id="CP018153">
    <property type="protein sequence ID" value="APG60569.1"/>
    <property type="molecule type" value="Genomic_DNA"/>
</dbReference>
<feature type="domain" description="TonB-dependent receptor-like beta-barrel" evidence="12">
    <location>
        <begin position="393"/>
        <end position="784"/>
    </location>
</feature>
<dbReference type="Gene3D" id="2.40.170.20">
    <property type="entry name" value="TonB-dependent receptor, beta-barrel domain"/>
    <property type="match status" value="1"/>
</dbReference>
<dbReference type="InterPro" id="IPR039426">
    <property type="entry name" value="TonB-dep_rcpt-like"/>
</dbReference>
<dbReference type="PROSITE" id="PS52016">
    <property type="entry name" value="TONB_DEPENDENT_REC_3"/>
    <property type="match status" value="1"/>
</dbReference>
<keyword evidence="7 10" id="KW-0472">Membrane</keyword>
<proteinExistence type="inferred from homology"/>
<evidence type="ECO:0000256" key="5">
    <source>
        <dbReference type="ARBA" id="ARBA00022729"/>
    </source>
</evidence>
<dbReference type="NCBIfam" id="TIGR04057">
    <property type="entry name" value="SusC_RagA_signa"/>
    <property type="match status" value="1"/>
</dbReference>
<dbReference type="PANTHER" id="PTHR30069">
    <property type="entry name" value="TONB-DEPENDENT OUTER MEMBRANE RECEPTOR"/>
    <property type="match status" value="1"/>
</dbReference>
<dbReference type="Gene3D" id="2.170.130.10">
    <property type="entry name" value="TonB-dependent receptor, plug domain"/>
    <property type="match status" value="1"/>
</dbReference>
<dbReference type="PANTHER" id="PTHR30069:SF29">
    <property type="entry name" value="HEMOGLOBIN AND HEMOGLOBIN-HAPTOGLOBIN-BINDING PROTEIN 1-RELATED"/>
    <property type="match status" value="1"/>
</dbReference>
<comment type="similarity">
    <text evidence="10 11">Belongs to the TonB-dependent receptor family.</text>
</comment>
<accession>A0A1L3J5Z7</accession>
<keyword evidence="9 10" id="KW-0998">Cell outer membrane</keyword>
<comment type="subcellular location">
    <subcellularLocation>
        <location evidence="1 10">Cell outer membrane</location>
        <topology evidence="1 10">Multi-pass membrane protein</topology>
    </subcellularLocation>
</comment>
<keyword evidence="15" id="KW-1185">Reference proteome</keyword>
<keyword evidence="8" id="KW-0675">Receptor</keyword>
<evidence type="ECO:0000259" key="12">
    <source>
        <dbReference type="Pfam" id="PF00593"/>
    </source>
</evidence>
<evidence type="ECO:0000256" key="3">
    <source>
        <dbReference type="ARBA" id="ARBA00022452"/>
    </source>
</evidence>
<dbReference type="SUPFAM" id="SSF56935">
    <property type="entry name" value="Porins"/>
    <property type="match status" value="1"/>
</dbReference>
<dbReference type="GO" id="GO:0015344">
    <property type="term" value="F:siderophore uptake transmembrane transporter activity"/>
    <property type="evidence" value="ECO:0007669"/>
    <property type="project" value="TreeGrafter"/>
</dbReference>
<evidence type="ECO:0000313" key="15">
    <source>
        <dbReference type="Proteomes" id="UP000182510"/>
    </source>
</evidence>
<dbReference type="InterPro" id="IPR012910">
    <property type="entry name" value="Plug_dom"/>
</dbReference>
<keyword evidence="5" id="KW-0732">Signal</keyword>
<dbReference type="AlphaFoldDB" id="A0A1L3J5Z7"/>
<feature type="domain" description="TonB-dependent receptor plug" evidence="13">
    <location>
        <begin position="124"/>
        <end position="259"/>
    </location>
</feature>
<keyword evidence="6 11" id="KW-0798">TonB box</keyword>
<evidence type="ECO:0000259" key="13">
    <source>
        <dbReference type="Pfam" id="PF07715"/>
    </source>
</evidence>
<gene>
    <name evidence="14" type="ORF">LPB144_09210</name>
</gene>
<reference evidence="14 15" key="1">
    <citation type="submission" date="2016-11" db="EMBL/GenBank/DDBJ databases">
        <title>Gramella sp. LPB0144 isolated from marine environment.</title>
        <authorList>
            <person name="Kim E."/>
            <person name="Yi H."/>
        </authorList>
    </citation>
    <scope>NUCLEOTIDE SEQUENCE [LARGE SCALE GENOMIC DNA]</scope>
    <source>
        <strain evidence="14 15">LPB0144</strain>
    </source>
</reference>
<dbReference type="InterPro" id="IPR000531">
    <property type="entry name" value="Beta-barrel_TonB"/>
</dbReference>
<name>A0A1L3J5Z7_9FLAO</name>
<keyword evidence="3 10" id="KW-1134">Transmembrane beta strand</keyword>
<dbReference type="InterPro" id="IPR036942">
    <property type="entry name" value="Beta-barrel_TonB_sf"/>
</dbReference>
<dbReference type="InterPro" id="IPR037066">
    <property type="entry name" value="Plug_dom_sf"/>
</dbReference>
<dbReference type="GO" id="GO:0044718">
    <property type="term" value="P:siderophore transmembrane transport"/>
    <property type="evidence" value="ECO:0007669"/>
    <property type="project" value="TreeGrafter"/>
</dbReference>
<keyword evidence="2 10" id="KW-0813">Transport</keyword>
<dbReference type="InterPro" id="IPR023997">
    <property type="entry name" value="TonB-dep_OMP_SusC/RagA_CS"/>
</dbReference>
<organism evidence="14 15">
    <name type="scientific">Christiangramia salexigens</name>
    <dbReference type="NCBI Taxonomy" id="1913577"/>
    <lineage>
        <taxon>Bacteria</taxon>
        <taxon>Pseudomonadati</taxon>
        <taxon>Bacteroidota</taxon>
        <taxon>Flavobacteriia</taxon>
        <taxon>Flavobacteriales</taxon>
        <taxon>Flavobacteriaceae</taxon>
        <taxon>Christiangramia</taxon>
    </lineage>
</organism>
<dbReference type="Pfam" id="PF07715">
    <property type="entry name" value="Plug"/>
    <property type="match status" value="1"/>
</dbReference>
<evidence type="ECO:0000256" key="4">
    <source>
        <dbReference type="ARBA" id="ARBA00022692"/>
    </source>
</evidence>
<dbReference type="Pfam" id="PF00593">
    <property type="entry name" value="TonB_dep_Rec_b-barrel"/>
    <property type="match status" value="1"/>
</dbReference>
<evidence type="ECO:0000256" key="6">
    <source>
        <dbReference type="ARBA" id="ARBA00023077"/>
    </source>
</evidence>
<dbReference type="KEGG" id="grl:LPB144_09210"/>
<dbReference type="STRING" id="1913577.LPB144_09210"/>
<dbReference type="NCBIfam" id="TIGR04056">
    <property type="entry name" value="OMP_RagA_SusC"/>
    <property type="match status" value="1"/>
</dbReference>
<evidence type="ECO:0000256" key="11">
    <source>
        <dbReference type="RuleBase" id="RU003357"/>
    </source>
</evidence>
<dbReference type="Gene3D" id="2.60.40.1120">
    <property type="entry name" value="Carboxypeptidase-like, regulatory domain"/>
    <property type="match status" value="1"/>
</dbReference>
<dbReference type="GO" id="GO:0009279">
    <property type="term" value="C:cell outer membrane"/>
    <property type="evidence" value="ECO:0007669"/>
    <property type="project" value="UniProtKB-SubCell"/>
</dbReference>
<evidence type="ECO:0000256" key="10">
    <source>
        <dbReference type="PROSITE-ProRule" id="PRU01360"/>
    </source>
</evidence>
<keyword evidence="4 10" id="KW-0812">Transmembrane</keyword>